<dbReference type="RefSeq" id="WP_066407461.1">
    <property type="nucleotide sequence ID" value="NZ_FKBS01000007.1"/>
</dbReference>
<evidence type="ECO:0000313" key="4">
    <source>
        <dbReference type="Proteomes" id="UP000077037"/>
    </source>
</evidence>
<evidence type="ECO:0000313" key="3">
    <source>
        <dbReference type="EMBL" id="SAH90680.1"/>
    </source>
</evidence>
<protein>
    <submittedName>
        <fullName evidence="3">Protein of uncharacterized function (DUF721)</fullName>
    </submittedName>
</protein>
<dbReference type="Pfam" id="PF02120">
    <property type="entry name" value="Flg_hook"/>
    <property type="match status" value="1"/>
</dbReference>
<evidence type="ECO:0000259" key="2">
    <source>
        <dbReference type="Pfam" id="PF02120"/>
    </source>
</evidence>
<organism evidence="3 4">
    <name type="scientific">Bordetella ansorpii</name>
    <dbReference type="NCBI Taxonomy" id="288768"/>
    <lineage>
        <taxon>Bacteria</taxon>
        <taxon>Pseudomonadati</taxon>
        <taxon>Pseudomonadota</taxon>
        <taxon>Betaproteobacteria</taxon>
        <taxon>Burkholderiales</taxon>
        <taxon>Alcaligenaceae</taxon>
        <taxon>Bordetella</taxon>
    </lineage>
</organism>
<dbReference type="AlphaFoldDB" id="A0A157L212"/>
<evidence type="ECO:0000256" key="1">
    <source>
        <dbReference type="SAM" id="MobiDB-lite"/>
    </source>
</evidence>
<feature type="domain" description="Flagellar hook-length control protein-like C-terminal" evidence="2">
    <location>
        <begin position="41"/>
        <end position="111"/>
    </location>
</feature>
<name>A0A157L212_9BORD</name>
<feature type="region of interest" description="Disordered" evidence="1">
    <location>
        <begin position="1"/>
        <end position="23"/>
    </location>
</feature>
<accession>A0A157L212</accession>
<dbReference type="EMBL" id="FKBS01000007">
    <property type="protein sequence ID" value="SAH90680.1"/>
    <property type="molecule type" value="Genomic_DNA"/>
</dbReference>
<feature type="compositionally biased region" description="Low complexity" evidence="1">
    <location>
        <begin position="1"/>
        <end position="11"/>
    </location>
</feature>
<dbReference type="InterPro" id="IPR021136">
    <property type="entry name" value="Flagellar_hook_control-like_C"/>
</dbReference>
<reference evidence="3 4" key="1">
    <citation type="submission" date="2016-03" db="EMBL/GenBank/DDBJ databases">
        <authorList>
            <consortium name="Pathogen Informatics"/>
        </authorList>
    </citation>
    <scope>NUCLEOTIDE SEQUENCE [LARGE SCALE GENOMIC DNA]</scope>
    <source>
        <strain evidence="3 4">NCTC13364</strain>
    </source>
</reference>
<proteinExistence type="predicted"/>
<gene>
    <name evidence="3" type="ORF">SAMEA1982600_00520</name>
</gene>
<sequence>MVRPASPPSRSRPSRRSGETALGWLGSDTRGAGVLATARVHLQIQHAVAAILPPGLGAVCVVAKLESQRLYLAVPGPAHAAKLRQLAPRIAQTLSAQGWNLNEINVKVQAGMPRPGAKAPRPPKLAQPLASSALDAFEQLGQTVRPGPLADAIARLLRHHKEK</sequence>
<dbReference type="Proteomes" id="UP000077037">
    <property type="component" value="Unassembled WGS sequence"/>
</dbReference>
<dbReference type="OrthoDB" id="8521216at2"/>